<organism evidence="2 3">
    <name type="scientific">Arthrobacter subterraneus</name>
    <dbReference type="NCBI Taxonomy" id="335973"/>
    <lineage>
        <taxon>Bacteria</taxon>
        <taxon>Bacillati</taxon>
        <taxon>Actinomycetota</taxon>
        <taxon>Actinomycetes</taxon>
        <taxon>Micrococcales</taxon>
        <taxon>Micrococcaceae</taxon>
        <taxon>Arthrobacter</taxon>
    </lineage>
</organism>
<evidence type="ECO:0000256" key="1">
    <source>
        <dbReference type="SAM" id="MobiDB-lite"/>
    </source>
</evidence>
<gene>
    <name evidence="2" type="ORF">SAMN04488693_101162</name>
</gene>
<sequence>MTTLTGLCPPAAHARGFDALLIAVGQRLVRTGERLASRQHPARDHREHEDRLRDGAALRHSGIWI</sequence>
<dbReference type="OrthoDB" id="4953234at2"/>
<reference evidence="2 3" key="1">
    <citation type="submission" date="2016-10" db="EMBL/GenBank/DDBJ databases">
        <authorList>
            <person name="de Groot N.N."/>
        </authorList>
    </citation>
    <scope>NUCLEOTIDE SEQUENCE [LARGE SCALE GENOMIC DNA]</scope>
    <source>
        <strain evidence="2 3">NP_1H</strain>
    </source>
</reference>
<dbReference type="RefSeq" id="WP_090584158.1">
    <property type="nucleotide sequence ID" value="NZ_FNDT01000001.1"/>
</dbReference>
<dbReference type="AlphaFoldDB" id="A0A1G8C5V0"/>
<evidence type="ECO:0000313" key="3">
    <source>
        <dbReference type="Proteomes" id="UP000199258"/>
    </source>
</evidence>
<protein>
    <submittedName>
        <fullName evidence="2">Uncharacterized protein</fullName>
    </submittedName>
</protein>
<keyword evidence="3" id="KW-1185">Reference proteome</keyword>
<proteinExistence type="predicted"/>
<accession>A0A1G8C5V0</accession>
<name>A0A1G8C5V0_9MICC</name>
<evidence type="ECO:0000313" key="2">
    <source>
        <dbReference type="EMBL" id="SDH40762.1"/>
    </source>
</evidence>
<dbReference type="STRING" id="335973.SAMN04488693_101162"/>
<dbReference type="EMBL" id="FNDT01000001">
    <property type="protein sequence ID" value="SDH40762.1"/>
    <property type="molecule type" value="Genomic_DNA"/>
</dbReference>
<feature type="region of interest" description="Disordered" evidence="1">
    <location>
        <begin position="34"/>
        <end position="54"/>
    </location>
</feature>
<dbReference type="Proteomes" id="UP000199258">
    <property type="component" value="Unassembled WGS sequence"/>
</dbReference>